<gene>
    <name evidence="1" type="ORF">COLO4_20755</name>
</gene>
<sequence length="127" mass="14438">MNELTGEIPTGLCGLQLGSFNLLSNRLEGTLPESITHSRELYELKLFNKKLSMPLPTVSWVGSQMGSGEYPEFSCLSWLKNPLDSRLGHKDKGIWKLWSSLESLAMWSTVVNGGWRYGQRWLFVLFI</sequence>
<comment type="caution">
    <text evidence="1">The sequence shown here is derived from an EMBL/GenBank/DDBJ whole genome shotgun (WGS) entry which is preliminary data.</text>
</comment>
<name>A0A1R3IX76_9ROSI</name>
<dbReference type="EMBL" id="AWUE01017376">
    <property type="protein sequence ID" value="OMO87186.1"/>
    <property type="molecule type" value="Genomic_DNA"/>
</dbReference>
<dbReference type="AlphaFoldDB" id="A0A1R3IX76"/>
<dbReference type="InterPro" id="IPR032675">
    <property type="entry name" value="LRR_dom_sf"/>
</dbReference>
<keyword evidence="1" id="KW-0675">Receptor</keyword>
<keyword evidence="2" id="KW-1185">Reference proteome</keyword>
<organism evidence="1 2">
    <name type="scientific">Corchorus olitorius</name>
    <dbReference type="NCBI Taxonomy" id="93759"/>
    <lineage>
        <taxon>Eukaryota</taxon>
        <taxon>Viridiplantae</taxon>
        <taxon>Streptophyta</taxon>
        <taxon>Embryophyta</taxon>
        <taxon>Tracheophyta</taxon>
        <taxon>Spermatophyta</taxon>
        <taxon>Magnoliopsida</taxon>
        <taxon>eudicotyledons</taxon>
        <taxon>Gunneridae</taxon>
        <taxon>Pentapetalae</taxon>
        <taxon>rosids</taxon>
        <taxon>malvids</taxon>
        <taxon>Malvales</taxon>
        <taxon>Malvaceae</taxon>
        <taxon>Grewioideae</taxon>
        <taxon>Apeibeae</taxon>
        <taxon>Corchorus</taxon>
    </lineage>
</organism>
<protein>
    <submittedName>
        <fullName evidence="1">Receptor protein kinase CLAVATA1</fullName>
    </submittedName>
</protein>
<reference evidence="2" key="1">
    <citation type="submission" date="2013-09" db="EMBL/GenBank/DDBJ databases">
        <title>Corchorus olitorius genome sequencing.</title>
        <authorList>
            <person name="Alam M."/>
            <person name="Haque M.S."/>
            <person name="Islam M.S."/>
            <person name="Emdad E.M."/>
            <person name="Islam M.M."/>
            <person name="Ahmed B."/>
            <person name="Halim A."/>
            <person name="Hossen Q.M.M."/>
            <person name="Hossain M.Z."/>
            <person name="Ahmed R."/>
            <person name="Khan M.M."/>
            <person name="Islam R."/>
            <person name="Rashid M.M."/>
            <person name="Khan S.A."/>
            <person name="Rahman M.S."/>
            <person name="Alam M."/>
            <person name="Yahiya A.S."/>
            <person name="Khan M.S."/>
            <person name="Azam M.S."/>
            <person name="Haque T."/>
            <person name="Lashkar M.Z.H."/>
            <person name="Akhand A.I."/>
            <person name="Morshed G."/>
            <person name="Roy S."/>
            <person name="Uddin K.S."/>
            <person name="Rabeya T."/>
            <person name="Hossain A.S."/>
            <person name="Chowdhury A."/>
            <person name="Snigdha A.R."/>
            <person name="Mortoza M.S."/>
            <person name="Matin S.A."/>
            <person name="Hoque S.M.E."/>
            <person name="Islam M.K."/>
            <person name="Roy D.K."/>
            <person name="Haider R."/>
            <person name="Moosa M.M."/>
            <person name="Elias S.M."/>
            <person name="Hasan A.M."/>
            <person name="Jahan S."/>
            <person name="Shafiuddin M."/>
            <person name="Mahmood N."/>
            <person name="Shommy N.S."/>
        </authorList>
    </citation>
    <scope>NUCLEOTIDE SEQUENCE [LARGE SCALE GENOMIC DNA]</scope>
    <source>
        <strain evidence="2">cv. O-4</strain>
    </source>
</reference>
<dbReference type="GO" id="GO:0016301">
    <property type="term" value="F:kinase activity"/>
    <property type="evidence" value="ECO:0007669"/>
    <property type="project" value="UniProtKB-KW"/>
</dbReference>
<proteinExistence type="predicted"/>
<dbReference type="Proteomes" id="UP000187203">
    <property type="component" value="Unassembled WGS sequence"/>
</dbReference>
<keyword evidence="1" id="KW-0808">Transferase</keyword>
<evidence type="ECO:0000313" key="1">
    <source>
        <dbReference type="EMBL" id="OMO87186.1"/>
    </source>
</evidence>
<evidence type="ECO:0000313" key="2">
    <source>
        <dbReference type="Proteomes" id="UP000187203"/>
    </source>
</evidence>
<keyword evidence="1" id="KW-0418">Kinase</keyword>
<dbReference type="STRING" id="93759.A0A1R3IX76"/>
<dbReference type="Gene3D" id="3.80.10.10">
    <property type="entry name" value="Ribonuclease Inhibitor"/>
    <property type="match status" value="1"/>
</dbReference>
<dbReference type="SUPFAM" id="SSF52058">
    <property type="entry name" value="L domain-like"/>
    <property type="match status" value="1"/>
</dbReference>
<accession>A0A1R3IX76</accession>